<gene>
    <name evidence="3" type="ORF">GCM10009760_00030</name>
</gene>
<evidence type="ECO:0000256" key="2">
    <source>
        <dbReference type="SAM" id="Phobius"/>
    </source>
</evidence>
<reference evidence="3 4" key="1">
    <citation type="journal article" date="2019" name="Int. J. Syst. Evol. Microbiol.">
        <title>The Global Catalogue of Microorganisms (GCM) 10K type strain sequencing project: providing services to taxonomists for standard genome sequencing and annotation.</title>
        <authorList>
            <consortium name="The Broad Institute Genomics Platform"/>
            <consortium name="The Broad Institute Genome Sequencing Center for Infectious Disease"/>
            <person name="Wu L."/>
            <person name="Ma J."/>
        </authorList>
    </citation>
    <scope>NUCLEOTIDE SEQUENCE [LARGE SCALE GENOMIC DNA]</scope>
    <source>
        <strain evidence="3 4">JCM 14560</strain>
    </source>
</reference>
<keyword evidence="4" id="KW-1185">Reference proteome</keyword>
<protein>
    <recommendedName>
        <fullName evidence="5">DUF3592 domain-containing protein</fullName>
    </recommendedName>
</protein>
<proteinExistence type="predicted"/>
<name>A0ABN2YNS4_9ACTN</name>
<dbReference type="EMBL" id="BAAANT010000001">
    <property type="protein sequence ID" value="GAA2129128.1"/>
    <property type="molecule type" value="Genomic_DNA"/>
</dbReference>
<keyword evidence="2" id="KW-1133">Transmembrane helix</keyword>
<organism evidence="3 4">
    <name type="scientific">Kitasatospora kazusensis</name>
    <dbReference type="NCBI Taxonomy" id="407974"/>
    <lineage>
        <taxon>Bacteria</taxon>
        <taxon>Bacillati</taxon>
        <taxon>Actinomycetota</taxon>
        <taxon>Actinomycetes</taxon>
        <taxon>Kitasatosporales</taxon>
        <taxon>Streptomycetaceae</taxon>
        <taxon>Kitasatospora</taxon>
    </lineage>
</organism>
<sequence>MAGSGDVSAEPTPTWALILSVTVMTALLAGLTALTLTLLYRLTVEEIGTTLWGTHGQFQVTATEPQENGDGEPGSHGTTLSGDFTSDSGDEHFTGIKVGISLDEEHQVGDTLQVRLWTPVADSAYEHPGILHPLLRAPLSQAVALPVLFMGWVVRSSWVTFNAEEAAAARARKADSP</sequence>
<keyword evidence="2" id="KW-0812">Transmembrane</keyword>
<dbReference type="Proteomes" id="UP001422759">
    <property type="component" value="Unassembled WGS sequence"/>
</dbReference>
<evidence type="ECO:0000313" key="3">
    <source>
        <dbReference type="EMBL" id="GAA2129128.1"/>
    </source>
</evidence>
<accession>A0ABN2YNS4</accession>
<evidence type="ECO:0000313" key="4">
    <source>
        <dbReference type="Proteomes" id="UP001422759"/>
    </source>
</evidence>
<evidence type="ECO:0008006" key="5">
    <source>
        <dbReference type="Google" id="ProtNLM"/>
    </source>
</evidence>
<feature type="region of interest" description="Disordered" evidence="1">
    <location>
        <begin position="63"/>
        <end position="86"/>
    </location>
</feature>
<keyword evidence="2" id="KW-0472">Membrane</keyword>
<feature type="transmembrane region" description="Helical" evidence="2">
    <location>
        <begin position="15"/>
        <end position="40"/>
    </location>
</feature>
<feature type="compositionally biased region" description="Polar residues" evidence="1">
    <location>
        <begin position="76"/>
        <end position="86"/>
    </location>
</feature>
<evidence type="ECO:0000256" key="1">
    <source>
        <dbReference type="SAM" id="MobiDB-lite"/>
    </source>
</evidence>
<comment type="caution">
    <text evidence="3">The sequence shown here is derived from an EMBL/GenBank/DDBJ whole genome shotgun (WGS) entry which is preliminary data.</text>
</comment>